<dbReference type="GO" id="GO:0003677">
    <property type="term" value="F:DNA binding"/>
    <property type="evidence" value="ECO:0007669"/>
    <property type="project" value="UniProtKB-KW"/>
</dbReference>
<keyword evidence="5 6" id="KW-0539">Nucleus</keyword>
<feature type="compositionally biased region" description="Acidic residues" evidence="8">
    <location>
        <begin position="346"/>
        <end position="355"/>
    </location>
</feature>
<dbReference type="GO" id="GO:0019985">
    <property type="term" value="P:translesion synthesis"/>
    <property type="evidence" value="ECO:0007669"/>
    <property type="project" value="TreeGrafter"/>
</dbReference>
<dbReference type="GeneID" id="24106502"/>
<dbReference type="HAMAP" id="MF_00317">
    <property type="entry name" value="DNApol_clamp_arch"/>
    <property type="match status" value="1"/>
</dbReference>
<comment type="subcellular location">
    <subcellularLocation>
        <location evidence="1 6">Nucleus</location>
    </subcellularLocation>
</comment>
<organism evidence="11 12">
    <name type="scientific">Pseudozyma hubeiensis (strain SY62)</name>
    <name type="common">Yeast</name>
    <dbReference type="NCBI Taxonomy" id="1305764"/>
    <lineage>
        <taxon>Eukaryota</taxon>
        <taxon>Fungi</taxon>
        <taxon>Dikarya</taxon>
        <taxon>Basidiomycota</taxon>
        <taxon>Ustilaginomycotina</taxon>
        <taxon>Ustilaginomycetes</taxon>
        <taxon>Ustilaginales</taxon>
        <taxon>Ustilaginaceae</taxon>
        <taxon>Pseudozyma</taxon>
    </lineage>
</organism>
<keyword evidence="3 7" id="KW-0235">DNA replication</keyword>
<dbReference type="InterPro" id="IPR022648">
    <property type="entry name" value="Pr_cel_nuc_antig_N"/>
</dbReference>
<dbReference type="EMBL" id="DF238777">
    <property type="protein sequence ID" value="GAC93636.1"/>
    <property type="molecule type" value="Genomic_DNA"/>
</dbReference>
<dbReference type="PROSITE" id="PS00293">
    <property type="entry name" value="PCNA_2"/>
    <property type="match status" value="1"/>
</dbReference>
<evidence type="ECO:0000256" key="1">
    <source>
        <dbReference type="ARBA" id="ARBA00004123"/>
    </source>
</evidence>
<reference evidence="12" key="1">
    <citation type="journal article" date="2013" name="Genome Announc.">
        <title>Draft genome sequence of the basidiomycetous yeast-like fungus Pseudozyma hubeiensis SY62, which produces an abundant amount of the biosurfactant mannosylerythritol lipids.</title>
        <authorList>
            <person name="Konishi M."/>
            <person name="Hatada Y."/>
            <person name="Horiuchi J."/>
        </authorList>
    </citation>
    <scope>NUCLEOTIDE SEQUENCE [LARGE SCALE GENOMIC DNA]</scope>
    <source>
        <strain evidence="12">SY62</strain>
    </source>
</reference>
<evidence type="ECO:0000313" key="11">
    <source>
        <dbReference type="EMBL" id="GAC93636.1"/>
    </source>
</evidence>
<comment type="similarity">
    <text evidence="2 7">Belongs to the PCNA family.</text>
</comment>
<dbReference type="GO" id="GO:0006275">
    <property type="term" value="P:regulation of DNA replication"/>
    <property type="evidence" value="ECO:0007669"/>
    <property type="project" value="InterPro"/>
</dbReference>
<evidence type="ECO:0000313" key="12">
    <source>
        <dbReference type="Proteomes" id="UP000014071"/>
    </source>
</evidence>
<dbReference type="GO" id="GO:0006272">
    <property type="term" value="P:leading strand elongation"/>
    <property type="evidence" value="ECO:0007669"/>
    <property type="project" value="TreeGrafter"/>
</dbReference>
<feature type="domain" description="Proliferating cell nuclear antigen PCNA C-terminal" evidence="10">
    <location>
        <begin position="281"/>
        <end position="340"/>
    </location>
</feature>
<dbReference type="Gene3D" id="3.70.10.10">
    <property type="match status" value="1"/>
</dbReference>
<dbReference type="PANTHER" id="PTHR11352">
    <property type="entry name" value="PROLIFERATING CELL NUCLEAR ANTIGEN"/>
    <property type="match status" value="1"/>
</dbReference>
<dbReference type="RefSeq" id="XP_012187223.1">
    <property type="nucleotide sequence ID" value="XM_012331833.1"/>
</dbReference>
<dbReference type="PANTHER" id="PTHR11352:SF0">
    <property type="entry name" value="PROLIFERATING CELL NUCLEAR ANTIGEN"/>
    <property type="match status" value="1"/>
</dbReference>
<dbReference type="GO" id="GO:0030337">
    <property type="term" value="F:DNA polymerase processivity factor activity"/>
    <property type="evidence" value="ECO:0007669"/>
    <property type="project" value="InterPro"/>
</dbReference>
<dbReference type="Pfam" id="PF00705">
    <property type="entry name" value="PCNA_N"/>
    <property type="match status" value="1"/>
</dbReference>
<comment type="function">
    <text evidence="6">This protein is an auxiliary protein of DNA polymerase delta and is involved in the control of eukaryotic DNA replication by increasing the polymerase's processivity during elongation of the leading strand.</text>
</comment>
<dbReference type="PRINTS" id="PR00339">
    <property type="entry name" value="PCNACYCLIN"/>
</dbReference>
<dbReference type="AlphaFoldDB" id="R9NYA5"/>
<evidence type="ECO:0000256" key="6">
    <source>
        <dbReference type="RuleBase" id="RU000641"/>
    </source>
</evidence>
<dbReference type="FunFam" id="3.70.10.10:FF:000001">
    <property type="entry name" value="Proliferating cell nuclear antigen"/>
    <property type="match status" value="1"/>
</dbReference>
<evidence type="ECO:0000259" key="10">
    <source>
        <dbReference type="Pfam" id="PF02747"/>
    </source>
</evidence>
<keyword evidence="4 7" id="KW-0238">DNA-binding</keyword>
<keyword evidence="12" id="KW-1185">Reference proteome</keyword>
<evidence type="ECO:0000256" key="8">
    <source>
        <dbReference type="SAM" id="MobiDB-lite"/>
    </source>
</evidence>
<evidence type="ECO:0000256" key="7">
    <source>
        <dbReference type="RuleBase" id="RU003671"/>
    </source>
</evidence>
<feature type="domain" description="Proliferating cell nuclear antigen PCNA C-terminal" evidence="10">
    <location>
        <begin position="375"/>
        <end position="434"/>
    </location>
</feature>
<proteinExistence type="inferred from homology"/>
<evidence type="ECO:0000256" key="2">
    <source>
        <dbReference type="ARBA" id="ARBA00010462"/>
    </source>
</evidence>
<evidence type="ECO:0000259" key="9">
    <source>
        <dbReference type="Pfam" id="PF00705"/>
    </source>
</evidence>
<evidence type="ECO:0000256" key="4">
    <source>
        <dbReference type="ARBA" id="ARBA00023125"/>
    </source>
</evidence>
<sequence length="440" mass="48716">MRIGAKQTLLEREKCSAKRVAKQAKETNTLSLCSAKSLSRQAQLALVEFYGSASRDHFATRLPSRRVVKHQRAQRLTAFWNFTQSNDQAKAKCRSSTVLECEARVCQALDQHHSAATLPFFLLHTHLLPSNLGSGLDSNEEHYFLNNKHSTFATMLEARLREAVLLKKVLDAVRELITDANFECSEDGIRLQAMDNSHVALSAIELRTDCFEEFRCDRPMSIGVSLSSLGKILKGANNDDVLSLKKSDDGDTLQMTFESPKSDRVGEFEMKLMDIDSEHLGIPDTQYDAVVKMSSGEFGRICRDLANIGESVKIEVSKEGVSFSAEGEIGAARMTLKQGSGTAVLADEDDDDDEDVKPAKKKRKAEASSGGGQVPVKIEMQQAVNLTFSLKYLSNFAKAAPLADEVQLHMSNEVPLLCEFGFENGYVRFYLAPKLSEDDD</sequence>
<accession>R9NYA5</accession>
<evidence type="ECO:0000256" key="3">
    <source>
        <dbReference type="ARBA" id="ARBA00022705"/>
    </source>
</evidence>
<dbReference type="GO" id="GO:0006298">
    <property type="term" value="P:mismatch repair"/>
    <property type="evidence" value="ECO:0007669"/>
    <property type="project" value="TreeGrafter"/>
</dbReference>
<feature type="region of interest" description="Disordered" evidence="8">
    <location>
        <begin position="340"/>
        <end position="372"/>
    </location>
</feature>
<dbReference type="NCBIfam" id="TIGR00590">
    <property type="entry name" value="pcna"/>
    <property type="match status" value="1"/>
</dbReference>
<dbReference type="GO" id="GO:0043626">
    <property type="term" value="C:PCNA complex"/>
    <property type="evidence" value="ECO:0007669"/>
    <property type="project" value="TreeGrafter"/>
</dbReference>
<dbReference type="OrthoDB" id="534348at2759"/>
<protein>
    <recommendedName>
        <fullName evidence="6">DNA sliding clamp PCNA</fullName>
    </recommendedName>
</protein>
<dbReference type="eggNOG" id="KOG1636">
    <property type="taxonomic scope" value="Eukaryota"/>
</dbReference>
<dbReference type="Proteomes" id="UP000014071">
    <property type="component" value="Unassembled WGS sequence"/>
</dbReference>
<dbReference type="STRING" id="1305764.R9NYA5"/>
<name>R9NYA5_PSEHS</name>
<dbReference type="CDD" id="cd00577">
    <property type="entry name" value="PCNA"/>
    <property type="match status" value="1"/>
</dbReference>
<dbReference type="HOGENOM" id="CLU_622761_0_0_1"/>
<dbReference type="SUPFAM" id="SSF55979">
    <property type="entry name" value="DNA clamp"/>
    <property type="match status" value="2"/>
</dbReference>
<gene>
    <name evidence="11" type="ORF">PHSY_001201</name>
</gene>
<dbReference type="InterPro" id="IPR000730">
    <property type="entry name" value="Pr_cel_nuc_antig"/>
</dbReference>
<dbReference type="InterPro" id="IPR022649">
    <property type="entry name" value="Pr_cel_nuc_antig_C"/>
</dbReference>
<dbReference type="InterPro" id="IPR022659">
    <property type="entry name" value="Pr_cel_nuc_antig_CS"/>
</dbReference>
<dbReference type="Pfam" id="PF02747">
    <property type="entry name" value="PCNA_C"/>
    <property type="match status" value="2"/>
</dbReference>
<evidence type="ECO:0000256" key="5">
    <source>
        <dbReference type="ARBA" id="ARBA00023242"/>
    </source>
</evidence>
<dbReference type="InterPro" id="IPR046938">
    <property type="entry name" value="DNA_clamp_sf"/>
</dbReference>
<feature type="domain" description="Proliferating cell nuclear antigen PCNA N-terminal" evidence="9">
    <location>
        <begin position="155"/>
        <end position="278"/>
    </location>
</feature>